<evidence type="ECO:0000256" key="1">
    <source>
        <dbReference type="SAM" id="Phobius"/>
    </source>
</evidence>
<comment type="caution">
    <text evidence="2">The sequence shown here is derived from an EMBL/GenBank/DDBJ whole genome shotgun (WGS) entry which is preliminary data.</text>
</comment>
<organism evidence="2 3">
    <name type="scientific">Parabacteroides faecalis</name>
    <dbReference type="NCBI Taxonomy" id="2924040"/>
    <lineage>
        <taxon>Bacteria</taxon>
        <taxon>Pseudomonadati</taxon>
        <taxon>Bacteroidota</taxon>
        <taxon>Bacteroidia</taxon>
        <taxon>Bacteroidales</taxon>
        <taxon>Tannerellaceae</taxon>
        <taxon>Parabacteroides</taxon>
    </lineage>
</organism>
<evidence type="ECO:0000313" key="3">
    <source>
        <dbReference type="Proteomes" id="UP001165444"/>
    </source>
</evidence>
<name>A0ABT0C250_9BACT</name>
<feature type="transmembrane region" description="Helical" evidence="1">
    <location>
        <begin position="6"/>
        <end position="26"/>
    </location>
</feature>
<sequence>MLKKTSLFLIFMEGVLFFFTLGKNPIKEYDKKFRKKTDAERIAQDWRNVGNDIRTAYEKYKEQTK</sequence>
<dbReference type="RefSeq" id="WP_243324812.1">
    <property type="nucleotide sequence ID" value="NZ_JAKZMM010000018.1"/>
</dbReference>
<dbReference type="Proteomes" id="UP001165444">
    <property type="component" value="Unassembled WGS sequence"/>
</dbReference>
<reference evidence="2 3" key="1">
    <citation type="submission" date="2022-03" db="EMBL/GenBank/DDBJ databases">
        <title>Parabacteroides sp. nov. isolated from swine feces.</title>
        <authorList>
            <person name="Bak J.E."/>
        </authorList>
    </citation>
    <scope>NUCLEOTIDE SEQUENCE [LARGE SCALE GENOMIC DNA]</scope>
    <source>
        <strain evidence="2 3">AGMB00274</strain>
    </source>
</reference>
<keyword evidence="3" id="KW-1185">Reference proteome</keyword>
<protein>
    <submittedName>
        <fullName evidence="2">Uncharacterized protein</fullName>
    </submittedName>
</protein>
<accession>A0ABT0C250</accession>
<keyword evidence="1" id="KW-0812">Transmembrane</keyword>
<keyword evidence="1" id="KW-0472">Membrane</keyword>
<evidence type="ECO:0000313" key="2">
    <source>
        <dbReference type="EMBL" id="MCJ2380686.1"/>
    </source>
</evidence>
<gene>
    <name evidence="2" type="ORF">MUN53_08700</name>
</gene>
<keyword evidence="1" id="KW-1133">Transmembrane helix</keyword>
<dbReference type="EMBL" id="JAKZMM010000018">
    <property type="protein sequence ID" value="MCJ2380686.1"/>
    <property type="molecule type" value="Genomic_DNA"/>
</dbReference>
<proteinExistence type="predicted"/>